<dbReference type="InterPro" id="IPR000601">
    <property type="entry name" value="PKD_dom"/>
</dbReference>
<keyword evidence="3" id="KW-1185">Reference proteome</keyword>
<dbReference type="PROSITE" id="PS50093">
    <property type="entry name" value="PKD"/>
    <property type="match status" value="2"/>
</dbReference>
<dbReference type="PROSITE" id="PS51257">
    <property type="entry name" value="PROKAR_LIPOPROTEIN"/>
    <property type="match status" value="1"/>
</dbReference>
<feature type="domain" description="PKD" evidence="1">
    <location>
        <begin position="138"/>
        <end position="181"/>
    </location>
</feature>
<name>A0A4R0NQH7_9SPHI</name>
<dbReference type="CDD" id="cd00146">
    <property type="entry name" value="PKD"/>
    <property type="match status" value="1"/>
</dbReference>
<accession>A0A4R0NQH7</accession>
<dbReference type="SUPFAM" id="SSF49299">
    <property type="entry name" value="PKD domain"/>
    <property type="match status" value="2"/>
</dbReference>
<evidence type="ECO:0000313" key="2">
    <source>
        <dbReference type="EMBL" id="TCD01334.1"/>
    </source>
</evidence>
<dbReference type="Pfam" id="PF18911">
    <property type="entry name" value="PKD_4"/>
    <property type="match status" value="1"/>
</dbReference>
<organism evidence="2 3">
    <name type="scientific">Pedobacter psychroterrae</name>
    <dbReference type="NCBI Taxonomy" id="2530453"/>
    <lineage>
        <taxon>Bacteria</taxon>
        <taxon>Pseudomonadati</taxon>
        <taxon>Bacteroidota</taxon>
        <taxon>Sphingobacteriia</taxon>
        <taxon>Sphingobacteriales</taxon>
        <taxon>Sphingobacteriaceae</taxon>
        <taxon>Pedobacter</taxon>
    </lineage>
</organism>
<sequence>MRKILMPILFFLSVGVLISCSKDEVSTTPEEKQARPRVDYEVVAGDDPFTFKFENKSKEYKDLEWRFGDDSLSTEVSPTHVFPRNGKFEVTLKATAADGSTAMKLYVVDIAAESVGKISAKPTATPNTVKFTVNTLVPVKSVSWDFGDGKKSTELSPEKAYEAGKLFTARALITTEKGSVAEVIKLVGGNGTVNDVTLKYLLNPGPKFATAARFGSRWGIVKDWRVNDAVKQRDGGMGGWDEWDGNSMSMESWGGEPDIVNGKIEQTSIEPLAAGTYYYTLDFVGYQWKDQMYITIAKGNELPDVDKVETSPNVLGFSKRLGGTPTNFTTSFVNPTTGNVTFGFVATFIQPDQYFRLRSIKLYQLDL</sequence>
<evidence type="ECO:0000313" key="3">
    <source>
        <dbReference type="Proteomes" id="UP000293347"/>
    </source>
</evidence>
<protein>
    <submittedName>
        <fullName evidence="2">DUF5013 domain-containing protein</fullName>
    </submittedName>
</protein>
<evidence type="ECO:0000259" key="1">
    <source>
        <dbReference type="PROSITE" id="PS50093"/>
    </source>
</evidence>
<proteinExistence type="predicted"/>
<dbReference type="AlphaFoldDB" id="A0A4R0NQH7"/>
<dbReference type="Proteomes" id="UP000293347">
    <property type="component" value="Unassembled WGS sequence"/>
</dbReference>
<dbReference type="Gene3D" id="2.60.40.10">
    <property type="entry name" value="Immunoglobulins"/>
    <property type="match status" value="2"/>
</dbReference>
<dbReference type="InterPro" id="IPR013783">
    <property type="entry name" value="Ig-like_fold"/>
</dbReference>
<comment type="caution">
    <text evidence="2">The sequence shown here is derived from an EMBL/GenBank/DDBJ whole genome shotgun (WGS) entry which is preliminary data.</text>
</comment>
<dbReference type="InterPro" id="IPR032181">
    <property type="entry name" value="DUF5013"/>
</dbReference>
<dbReference type="Pfam" id="PF16405">
    <property type="entry name" value="DUF5013"/>
    <property type="match status" value="1"/>
</dbReference>
<dbReference type="EMBL" id="SJSL01000002">
    <property type="protein sequence ID" value="TCD01334.1"/>
    <property type="molecule type" value="Genomic_DNA"/>
</dbReference>
<dbReference type="RefSeq" id="WP_131596060.1">
    <property type="nucleotide sequence ID" value="NZ_SJSL01000002.1"/>
</dbReference>
<dbReference type="OrthoDB" id="5134860at2"/>
<dbReference type="SMART" id="SM00089">
    <property type="entry name" value="PKD"/>
    <property type="match status" value="2"/>
</dbReference>
<dbReference type="InterPro" id="IPR022409">
    <property type="entry name" value="PKD/Chitinase_dom"/>
</dbReference>
<reference evidence="2 3" key="1">
    <citation type="submission" date="2019-02" db="EMBL/GenBank/DDBJ databases">
        <title>Pedobacter sp. RP-1-14 sp. nov., isolated from Arctic soil.</title>
        <authorList>
            <person name="Dahal R.H."/>
        </authorList>
    </citation>
    <scope>NUCLEOTIDE SEQUENCE [LARGE SCALE GENOMIC DNA]</scope>
    <source>
        <strain evidence="2 3">RP-1-14</strain>
    </source>
</reference>
<gene>
    <name evidence="2" type="ORF">EZ437_11325</name>
</gene>
<feature type="domain" description="PKD" evidence="1">
    <location>
        <begin position="64"/>
        <end position="115"/>
    </location>
</feature>
<dbReference type="InterPro" id="IPR035986">
    <property type="entry name" value="PKD_dom_sf"/>
</dbReference>